<dbReference type="EMBL" id="BTRK01000001">
    <property type="protein sequence ID" value="GMR33620.1"/>
    <property type="molecule type" value="Genomic_DNA"/>
</dbReference>
<feature type="non-terminal residue" evidence="2">
    <location>
        <position position="1"/>
    </location>
</feature>
<feature type="chain" id="PRO_5042890287" evidence="1">
    <location>
        <begin position="28"/>
        <end position="97"/>
    </location>
</feature>
<keyword evidence="1" id="KW-0732">Signal</keyword>
<comment type="caution">
    <text evidence="2">The sequence shown here is derived from an EMBL/GenBank/DDBJ whole genome shotgun (WGS) entry which is preliminary data.</text>
</comment>
<evidence type="ECO:0000313" key="3">
    <source>
        <dbReference type="Proteomes" id="UP001328107"/>
    </source>
</evidence>
<evidence type="ECO:0000313" key="2">
    <source>
        <dbReference type="EMBL" id="GMR33620.1"/>
    </source>
</evidence>
<sequence>SLPHFDLGPMQRLLVFLFLSILVLVAALPAPQEQEWREKRLSQQALIRLLMRNDRTASMDGLHMGKRGGMEIERQTRDSSAHCFLSPIQCWNNRRRR</sequence>
<name>A0AAN5C7H9_9BILA</name>
<accession>A0AAN5C7H9</accession>
<dbReference type="Proteomes" id="UP001328107">
    <property type="component" value="Unassembled WGS sequence"/>
</dbReference>
<proteinExistence type="predicted"/>
<feature type="signal peptide" evidence="1">
    <location>
        <begin position="1"/>
        <end position="27"/>
    </location>
</feature>
<dbReference type="AlphaFoldDB" id="A0AAN5C7H9"/>
<reference evidence="3" key="1">
    <citation type="submission" date="2022-10" db="EMBL/GenBank/DDBJ databases">
        <title>Genome assembly of Pristionchus species.</title>
        <authorList>
            <person name="Yoshida K."/>
            <person name="Sommer R.J."/>
        </authorList>
    </citation>
    <scope>NUCLEOTIDE SEQUENCE [LARGE SCALE GENOMIC DNA]</scope>
    <source>
        <strain evidence="3">RS5460</strain>
    </source>
</reference>
<protein>
    <submittedName>
        <fullName evidence="2">Uncharacterized protein</fullName>
    </submittedName>
</protein>
<organism evidence="2 3">
    <name type="scientific">Pristionchus mayeri</name>
    <dbReference type="NCBI Taxonomy" id="1317129"/>
    <lineage>
        <taxon>Eukaryota</taxon>
        <taxon>Metazoa</taxon>
        <taxon>Ecdysozoa</taxon>
        <taxon>Nematoda</taxon>
        <taxon>Chromadorea</taxon>
        <taxon>Rhabditida</taxon>
        <taxon>Rhabditina</taxon>
        <taxon>Diplogasteromorpha</taxon>
        <taxon>Diplogasteroidea</taxon>
        <taxon>Neodiplogasteridae</taxon>
        <taxon>Pristionchus</taxon>
    </lineage>
</organism>
<gene>
    <name evidence="2" type="ORF">PMAYCL1PPCAC_03815</name>
</gene>
<evidence type="ECO:0000256" key="1">
    <source>
        <dbReference type="SAM" id="SignalP"/>
    </source>
</evidence>
<keyword evidence="3" id="KW-1185">Reference proteome</keyword>